<protein>
    <recommendedName>
        <fullName evidence="4">PepSY domain-containing protein</fullName>
    </recommendedName>
</protein>
<feature type="region of interest" description="Disordered" evidence="1">
    <location>
        <begin position="27"/>
        <end position="49"/>
    </location>
</feature>
<dbReference type="Proteomes" id="UP001144352">
    <property type="component" value="Unassembled WGS sequence"/>
</dbReference>
<dbReference type="EMBL" id="BSDS01000002">
    <property type="protein sequence ID" value="GLI38806.1"/>
    <property type="molecule type" value="Genomic_DNA"/>
</dbReference>
<accession>A0A9W6LDT2</accession>
<name>A0A9W6LDT2_9BACT</name>
<comment type="caution">
    <text evidence="2">The sequence shown here is derived from an EMBL/GenBank/DDBJ whole genome shotgun (WGS) entry which is preliminary data.</text>
</comment>
<evidence type="ECO:0000313" key="3">
    <source>
        <dbReference type="Proteomes" id="UP001144352"/>
    </source>
</evidence>
<feature type="compositionally biased region" description="Basic and acidic residues" evidence="1">
    <location>
        <begin position="30"/>
        <end position="49"/>
    </location>
</feature>
<organism evidence="2 3">
    <name type="scientific">Geobacter hydrogenophilus</name>
    <dbReference type="NCBI Taxonomy" id="40983"/>
    <lineage>
        <taxon>Bacteria</taxon>
        <taxon>Pseudomonadati</taxon>
        <taxon>Thermodesulfobacteriota</taxon>
        <taxon>Desulfuromonadia</taxon>
        <taxon>Geobacterales</taxon>
        <taxon>Geobacteraceae</taxon>
        <taxon>Geobacter</taxon>
    </lineage>
</organism>
<evidence type="ECO:0000313" key="2">
    <source>
        <dbReference type="EMBL" id="GLI38806.1"/>
    </source>
</evidence>
<proteinExistence type="predicted"/>
<evidence type="ECO:0008006" key="4">
    <source>
        <dbReference type="Google" id="ProtNLM"/>
    </source>
</evidence>
<sequence>MVYSFDIRVPGKPGIEEVMVDAGTGRVISHKHETQKQERAEKSKEKKSK</sequence>
<gene>
    <name evidence="2" type="ORF">GHYDROH2_23070</name>
</gene>
<evidence type="ECO:0000256" key="1">
    <source>
        <dbReference type="SAM" id="MobiDB-lite"/>
    </source>
</evidence>
<reference evidence="2" key="1">
    <citation type="submission" date="2022-12" db="EMBL/GenBank/DDBJ databases">
        <title>Reference genome sequencing for broad-spectrum identification of bacterial and archaeal isolates by mass spectrometry.</title>
        <authorList>
            <person name="Sekiguchi Y."/>
            <person name="Tourlousse D.M."/>
        </authorList>
    </citation>
    <scope>NUCLEOTIDE SEQUENCE</scope>
    <source>
        <strain evidence="2">H2</strain>
    </source>
</reference>
<keyword evidence="3" id="KW-1185">Reference proteome</keyword>
<dbReference type="AlphaFoldDB" id="A0A9W6LDT2"/>